<dbReference type="Gene3D" id="1.10.12.10">
    <property type="entry name" value="Lyase 2-enoyl-coa Hydratase, Chain A, domain 2"/>
    <property type="match status" value="1"/>
</dbReference>
<accession>A0A1I4TCG3</accession>
<dbReference type="PANTHER" id="PTHR11941:SF54">
    <property type="entry name" value="ENOYL-COA HYDRATASE, MITOCHONDRIAL"/>
    <property type="match status" value="1"/>
</dbReference>
<dbReference type="Proteomes" id="UP000199611">
    <property type="component" value="Unassembled WGS sequence"/>
</dbReference>
<evidence type="ECO:0000256" key="1">
    <source>
        <dbReference type="ARBA" id="ARBA00005254"/>
    </source>
</evidence>
<dbReference type="CDD" id="cd06558">
    <property type="entry name" value="crotonase-like"/>
    <property type="match status" value="1"/>
</dbReference>
<keyword evidence="2" id="KW-0456">Lyase</keyword>
<dbReference type="InterPro" id="IPR001753">
    <property type="entry name" value="Enoyl-CoA_hydra/iso"/>
</dbReference>
<sequence>MSGQQLVLEDRRDQVVILTLNRPEVMNAFNFPMLRALKEKVEALHFDRYVRVVIITGAGEKAFCAGADLKERATMTEDQVREFIFTIRNLFTFIEFMNKPVIAAINGVALGGGTELALACDIRIASTTATMGLTETRLAIIPGAGGTQRLPRLIGRGKAKELIFTGRRVDAQEALDIGLVNKICPPERLMDECMEMASMICETGPIAIQQAKYAINYGLEVDIHTGLAIESNAYWITIPTEDRLEGLRAFKEKRKPVYKGR</sequence>
<dbReference type="NCBIfam" id="NF005802">
    <property type="entry name" value="PRK07657.1"/>
    <property type="match status" value="1"/>
</dbReference>
<dbReference type="FunFam" id="3.90.226.10:FF:000009">
    <property type="entry name" value="Carnitinyl-CoA dehydratase"/>
    <property type="match status" value="1"/>
</dbReference>
<evidence type="ECO:0000313" key="4">
    <source>
        <dbReference type="EMBL" id="SFM74321.1"/>
    </source>
</evidence>
<gene>
    <name evidence="4" type="ORF">SAMN05660836_01340</name>
</gene>
<dbReference type="SUPFAM" id="SSF52096">
    <property type="entry name" value="ClpP/crotonase"/>
    <property type="match status" value="1"/>
</dbReference>
<reference evidence="4 5" key="1">
    <citation type="submission" date="2016-10" db="EMBL/GenBank/DDBJ databases">
        <authorList>
            <person name="de Groot N.N."/>
        </authorList>
    </citation>
    <scope>NUCLEOTIDE SEQUENCE [LARGE SCALE GENOMIC DNA]</scope>
    <source>
        <strain evidence="4 5">DSM 9990</strain>
    </source>
</reference>
<comment type="similarity">
    <text evidence="1 3">Belongs to the enoyl-CoA hydratase/isomerase family.</text>
</comment>
<dbReference type="Gene3D" id="3.90.226.10">
    <property type="entry name" value="2-enoyl-CoA Hydratase, Chain A, domain 1"/>
    <property type="match status" value="1"/>
</dbReference>
<dbReference type="InterPro" id="IPR014748">
    <property type="entry name" value="Enoyl-CoA_hydra_C"/>
</dbReference>
<evidence type="ECO:0000256" key="2">
    <source>
        <dbReference type="ARBA" id="ARBA00023239"/>
    </source>
</evidence>
<dbReference type="RefSeq" id="WP_093394454.1">
    <property type="nucleotide sequence ID" value="NZ_FOUU01000003.1"/>
</dbReference>
<name>A0A1I4TCG3_9BACT</name>
<dbReference type="InterPro" id="IPR018376">
    <property type="entry name" value="Enoyl-CoA_hyd/isom_CS"/>
</dbReference>
<dbReference type="PANTHER" id="PTHR11941">
    <property type="entry name" value="ENOYL-COA HYDRATASE-RELATED"/>
    <property type="match status" value="1"/>
</dbReference>
<protein>
    <submittedName>
        <fullName evidence="4">Short chain enoyl-CoA hydratase</fullName>
    </submittedName>
</protein>
<evidence type="ECO:0000313" key="5">
    <source>
        <dbReference type="Proteomes" id="UP000199611"/>
    </source>
</evidence>
<dbReference type="EMBL" id="FOUU01000003">
    <property type="protein sequence ID" value="SFM74321.1"/>
    <property type="molecule type" value="Genomic_DNA"/>
</dbReference>
<dbReference type="GO" id="GO:0016836">
    <property type="term" value="F:hydro-lyase activity"/>
    <property type="evidence" value="ECO:0007669"/>
    <property type="project" value="UniProtKB-ARBA"/>
</dbReference>
<dbReference type="STRING" id="39841.SAMN05660836_01340"/>
<dbReference type="FunFam" id="1.10.12.10:FF:000001">
    <property type="entry name" value="Probable enoyl-CoA hydratase, mitochondrial"/>
    <property type="match status" value="1"/>
</dbReference>
<dbReference type="OrthoDB" id="5365311at2"/>
<dbReference type="Pfam" id="PF00378">
    <property type="entry name" value="ECH_1"/>
    <property type="match status" value="1"/>
</dbReference>
<organism evidence="4 5">
    <name type="scientific">Thermodesulforhabdus norvegica</name>
    <dbReference type="NCBI Taxonomy" id="39841"/>
    <lineage>
        <taxon>Bacteria</taxon>
        <taxon>Pseudomonadati</taxon>
        <taxon>Thermodesulfobacteriota</taxon>
        <taxon>Syntrophobacteria</taxon>
        <taxon>Syntrophobacterales</taxon>
        <taxon>Thermodesulforhabdaceae</taxon>
        <taxon>Thermodesulforhabdus</taxon>
    </lineage>
</organism>
<keyword evidence="5" id="KW-1185">Reference proteome</keyword>
<evidence type="ECO:0000256" key="3">
    <source>
        <dbReference type="RuleBase" id="RU003707"/>
    </source>
</evidence>
<dbReference type="InterPro" id="IPR029045">
    <property type="entry name" value="ClpP/crotonase-like_dom_sf"/>
</dbReference>
<dbReference type="PROSITE" id="PS00166">
    <property type="entry name" value="ENOYL_COA_HYDRATASE"/>
    <property type="match status" value="1"/>
</dbReference>
<proteinExistence type="inferred from homology"/>
<dbReference type="AlphaFoldDB" id="A0A1I4TCG3"/>
<dbReference type="GO" id="GO:0006635">
    <property type="term" value="P:fatty acid beta-oxidation"/>
    <property type="evidence" value="ECO:0007669"/>
    <property type="project" value="TreeGrafter"/>
</dbReference>